<dbReference type="EMBL" id="ML976664">
    <property type="protein sequence ID" value="KAF1977218.1"/>
    <property type="molecule type" value="Genomic_DNA"/>
</dbReference>
<keyword evidence="7" id="KW-1185">Reference proteome</keyword>
<dbReference type="Proteomes" id="UP000800036">
    <property type="component" value="Unassembled WGS sequence"/>
</dbReference>
<evidence type="ECO:0000256" key="3">
    <source>
        <dbReference type="ARBA" id="ARBA00022833"/>
    </source>
</evidence>
<protein>
    <recommendedName>
        <fullName evidence="5">MYND-type domain-containing protein</fullName>
    </recommendedName>
</protein>
<dbReference type="Pfam" id="PF01753">
    <property type="entry name" value="zf-MYND"/>
    <property type="match status" value="1"/>
</dbReference>
<dbReference type="PROSITE" id="PS50865">
    <property type="entry name" value="ZF_MYND_2"/>
    <property type="match status" value="1"/>
</dbReference>
<accession>A0A6A5VKJ9</accession>
<dbReference type="Pfam" id="PF14737">
    <property type="entry name" value="DUF4470"/>
    <property type="match status" value="1"/>
</dbReference>
<evidence type="ECO:0000259" key="5">
    <source>
        <dbReference type="PROSITE" id="PS50865"/>
    </source>
</evidence>
<proteinExistence type="predicted"/>
<keyword evidence="3" id="KW-0862">Zinc</keyword>
<name>A0A6A5VKJ9_9PLEO</name>
<sequence length="482" mass="55578">MAPEVAKFLNPPLCANSQRTVDDKLLPCENEAPFVCSGCQFVQYCSTECQQSDRKHHKVNCKSAFMTGTWVPAWLKDKRKPAFVDAPDTKIKTYGPQNDRQLSRHQHCFQAAHNGGTDRIVNQVLNLLFAASGDIGNIVKTVRRLPKEYQGNCTMVCNDNDFQVNGRNVILLMTVLHFEPEVSTPIMIHLWMFNPEQVDIRDRNTLAFDPAQRETLVNFRRTGVLLPFGCSTKEFTVPNPWPLGWMVNPLHGWDEPDYMKHAQVAKADHYGALFFFLRSTLQEFCVLIRNMNIKFRVYNRDASTLPQVEKLQFDRIEISSLCDESYWGPETAIRTFGPMLKSKHENPSATLLFLFLSSAVNEMEKLDFEGQMHAFPLSRKKILWELLSVTPGKLNSLEKHEPQSVAMAQCSVMLFNFDRLFQPMHRRVIRSALENGLRIKNKHTIVKPWPWSIFDSSTKDEFNMMRRHSRSGAERYMELQLA</sequence>
<gene>
    <name evidence="6" type="ORF">BU23DRAFT_596674</name>
</gene>
<dbReference type="Gene3D" id="6.10.140.2220">
    <property type="match status" value="1"/>
</dbReference>
<evidence type="ECO:0000313" key="7">
    <source>
        <dbReference type="Proteomes" id="UP000800036"/>
    </source>
</evidence>
<keyword evidence="1" id="KW-0479">Metal-binding</keyword>
<dbReference type="GO" id="GO:0008270">
    <property type="term" value="F:zinc ion binding"/>
    <property type="evidence" value="ECO:0007669"/>
    <property type="project" value="UniProtKB-KW"/>
</dbReference>
<evidence type="ECO:0000313" key="6">
    <source>
        <dbReference type="EMBL" id="KAF1977218.1"/>
    </source>
</evidence>
<dbReference type="SUPFAM" id="SSF144232">
    <property type="entry name" value="HIT/MYND zinc finger-like"/>
    <property type="match status" value="1"/>
</dbReference>
<dbReference type="AlphaFoldDB" id="A0A6A5VKJ9"/>
<reference evidence="6" key="1">
    <citation type="journal article" date="2020" name="Stud. Mycol.">
        <title>101 Dothideomycetes genomes: a test case for predicting lifestyles and emergence of pathogens.</title>
        <authorList>
            <person name="Haridas S."/>
            <person name="Albert R."/>
            <person name="Binder M."/>
            <person name="Bloem J."/>
            <person name="Labutti K."/>
            <person name="Salamov A."/>
            <person name="Andreopoulos B."/>
            <person name="Baker S."/>
            <person name="Barry K."/>
            <person name="Bills G."/>
            <person name="Bluhm B."/>
            <person name="Cannon C."/>
            <person name="Castanera R."/>
            <person name="Culley D."/>
            <person name="Daum C."/>
            <person name="Ezra D."/>
            <person name="Gonzalez J."/>
            <person name="Henrissat B."/>
            <person name="Kuo A."/>
            <person name="Liang C."/>
            <person name="Lipzen A."/>
            <person name="Lutzoni F."/>
            <person name="Magnuson J."/>
            <person name="Mondo S."/>
            <person name="Nolan M."/>
            <person name="Ohm R."/>
            <person name="Pangilinan J."/>
            <person name="Park H.-J."/>
            <person name="Ramirez L."/>
            <person name="Alfaro M."/>
            <person name="Sun H."/>
            <person name="Tritt A."/>
            <person name="Yoshinaga Y."/>
            <person name="Zwiers L.-H."/>
            <person name="Turgeon B."/>
            <person name="Goodwin S."/>
            <person name="Spatafora J."/>
            <person name="Crous P."/>
            <person name="Grigoriev I."/>
        </authorList>
    </citation>
    <scope>NUCLEOTIDE SEQUENCE</scope>
    <source>
        <strain evidence="6">CBS 107.79</strain>
    </source>
</reference>
<feature type="domain" description="MYND-type" evidence="5">
    <location>
        <begin position="25"/>
        <end position="61"/>
    </location>
</feature>
<organism evidence="6 7">
    <name type="scientific">Bimuria novae-zelandiae CBS 107.79</name>
    <dbReference type="NCBI Taxonomy" id="1447943"/>
    <lineage>
        <taxon>Eukaryota</taxon>
        <taxon>Fungi</taxon>
        <taxon>Dikarya</taxon>
        <taxon>Ascomycota</taxon>
        <taxon>Pezizomycotina</taxon>
        <taxon>Dothideomycetes</taxon>
        <taxon>Pleosporomycetidae</taxon>
        <taxon>Pleosporales</taxon>
        <taxon>Massarineae</taxon>
        <taxon>Didymosphaeriaceae</taxon>
        <taxon>Bimuria</taxon>
    </lineage>
</organism>
<dbReference type="OrthoDB" id="5282002at2759"/>
<evidence type="ECO:0000256" key="4">
    <source>
        <dbReference type="PROSITE-ProRule" id="PRU00134"/>
    </source>
</evidence>
<dbReference type="InterPro" id="IPR027974">
    <property type="entry name" value="DUF4470"/>
</dbReference>
<evidence type="ECO:0000256" key="2">
    <source>
        <dbReference type="ARBA" id="ARBA00022771"/>
    </source>
</evidence>
<keyword evidence="2 4" id="KW-0863">Zinc-finger</keyword>
<evidence type="ECO:0000256" key="1">
    <source>
        <dbReference type="ARBA" id="ARBA00022723"/>
    </source>
</evidence>
<dbReference type="InterPro" id="IPR002893">
    <property type="entry name" value="Znf_MYND"/>
</dbReference>